<reference evidence="3 4" key="1">
    <citation type="journal article" date="2017" name="Nat. Commun.">
        <title>In situ click chemistry generation of cyclooxygenase-2 inhibitors.</title>
        <authorList>
            <person name="Bhardwaj A."/>
            <person name="Kaur J."/>
            <person name="Wuest M."/>
            <person name="Wuest F."/>
        </authorList>
    </citation>
    <scope>NUCLEOTIDE SEQUENCE [LARGE SCALE GENOMIC DNA]</scope>
    <source>
        <strain evidence="3">S2_012_000_R3_94</strain>
    </source>
</reference>
<accession>A0A533I8E0</accession>
<name>A0A533I8E0_PARDE</name>
<proteinExistence type="predicted"/>
<gene>
    <name evidence="3" type="ORF">DI616_11375</name>
</gene>
<evidence type="ECO:0000256" key="1">
    <source>
        <dbReference type="SAM" id="Phobius"/>
    </source>
</evidence>
<evidence type="ECO:0000313" key="4">
    <source>
        <dbReference type="Proteomes" id="UP000315344"/>
    </source>
</evidence>
<comment type="caution">
    <text evidence="3">The sequence shown here is derived from an EMBL/GenBank/DDBJ whole genome shotgun (WGS) entry which is preliminary data.</text>
</comment>
<organism evidence="3 4">
    <name type="scientific">Paracoccus denitrificans</name>
    <dbReference type="NCBI Taxonomy" id="266"/>
    <lineage>
        <taxon>Bacteria</taxon>
        <taxon>Pseudomonadati</taxon>
        <taxon>Pseudomonadota</taxon>
        <taxon>Alphaproteobacteria</taxon>
        <taxon>Rhodobacterales</taxon>
        <taxon>Paracoccaceae</taxon>
        <taxon>Paracoccus</taxon>
    </lineage>
</organism>
<dbReference type="AlphaFoldDB" id="A0A533I8E0"/>
<evidence type="ECO:0000313" key="3">
    <source>
        <dbReference type="EMBL" id="TKW66092.1"/>
    </source>
</evidence>
<protein>
    <recommendedName>
        <fullName evidence="2">DUF1468 domain-containing protein</fullName>
    </recommendedName>
</protein>
<feature type="transmembrane region" description="Helical" evidence="1">
    <location>
        <begin position="118"/>
        <end position="137"/>
    </location>
</feature>
<dbReference type="Pfam" id="PF07331">
    <property type="entry name" value="TctB"/>
    <property type="match status" value="1"/>
</dbReference>
<feature type="domain" description="DUF1468" evidence="2">
    <location>
        <begin position="11"/>
        <end position="142"/>
    </location>
</feature>
<feature type="transmembrane region" description="Helical" evidence="1">
    <location>
        <begin position="76"/>
        <end position="106"/>
    </location>
</feature>
<keyword evidence="1" id="KW-0812">Transmembrane</keyword>
<feature type="transmembrane region" description="Helical" evidence="1">
    <location>
        <begin position="35"/>
        <end position="55"/>
    </location>
</feature>
<evidence type="ECO:0000259" key="2">
    <source>
        <dbReference type="Pfam" id="PF07331"/>
    </source>
</evidence>
<dbReference type="EMBL" id="VAFL01000008">
    <property type="protein sequence ID" value="TKW66092.1"/>
    <property type="molecule type" value="Genomic_DNA"/>
</dbReference>
<dbReference type="Proteomes" id="UP000315344">
    <property type="component" value="Unassembled WGS sequence"/>
</dbReference>
<keyword evidence="1" id="KW-1133">Transmembrane helix</keyword>
<dbReference type="InterPro" id="IPR009936">
    <property type="entry name" value="DUF1468"/>
</dbReference>
<keyword evidence="1" id="KW-0472">Membrane</keyword>
<sequence length="152" mass="16234">MERAKVETGAALVSLLFSVLGLIEAWGYSGEGGMMPRAVMFVMVALSGIWCLQSVRRIGQSSGQLITATPQQLRGAALLAVAGFALLFGMQYLGFFTTAVVILPAVAFGLGYRNPMGLAITTVLFMLLLIVVFRFFLALPLPAERLLSFIGG</sequence>